<dbReference type="AlphaFoldDB" id="A0A5P2X4C7"/>
<dbReference type="EMBL" id="JACHJD010000003">
    <property type="protein sequence ID" value="MBB5103346.1"/>
    <property type="molecule type" value="Genomic_DNA"/>
</dbReference>
<dbReference type="Proteomes" id="UP000549009">
    <property type="component" value="Unassembled WGS sequence"/>
</dbReference>
<keyword evidence="4" id="KW-1185">Reference proteome</keyword>
<dbReference type="OrthoDB" id="3213425at2"/>
<sequence length="452" mass="49836">MTAPNDKLRDMLLTAGMSQAELARRVKRRAHEIGHAQVSPDASSVRRWMEGMTPRAPLPVIIADVFSGHCDRRVTTYDIGLGDQPDLDRSLKYNPSWKETVEAVTELGRADMDRRHVLAALPFTVAAGVGPSRDWLLSTLDQEPKPASGQRLRVEDVTHVRNMFGSFQEIDVMQGGGAGRKLLKEYMNEHVYPLLRRTYSKEVYRALTAAICEQTYLLGWMAFDNGEHAAAQRYLIQSLRMAEESQDAALGAHVLAGMADQATLRGNPAEGRRLAQTGRHGLARVDAPSCLADLWVLEARALAALGDKTGTARAVAASERAFDRADSERDRPTWAKFIDGAYLHGEMANAFRDLKQPDLAAVHASRSIEHARKQNRARRGAMSQAALAVTHLQKGDLDAAHSAAVKTIDLARRVKSSRAVEALQDVRKRMTPFGTHPLVADFNERARTLLAA</sequence>
<proteinExistence type="predicted"/>
<dbReference type="KEGG" id="sspb:CP982_14905"/>
<evidence type="ECO:0000313" key="1">
    <source>
        <dbReference type="EMBL" id="MBB5103346.1"/>
    </source>
</evidence>
<reference evidence="2 3" key="1">
    <citation type="submission" date="2017-09" db="EMBL/GenBank/DDBJ databases">
        <authorList>
            <person name="Lee N."/>
            <person name="Cho B.-K."/>
        </authorList>
    </citation>
    <scope>NUCLEOTIDE SEQUENCE [LARGE SCALE GENOMIC DNA]</scope>
    <source>
        <strain evidence="2 3">ATCC 27465</strain>
    </source>
</reference>
<protein>
    <submittedName>
        <fullName evidence="2">Transcriptional regulator</fullName>
    </submittedName>
</protein>
<dbReference type="RefSeq" id="WP_150510985.1">
    <property type="nucleotide sequence ID" value="NZ_BMSQ01000036.1"/>
</dbReference>
<dbReference type="EMBL" id="CP023690">
    <property type="protein sequence ID" value="QEV59867.1"/>
    <property type="molecule type" value="Genomic_DNA"/>
</dbReference>
<evidence type="ECO:0000313" key="3">
    <source>
        <dbReference type="Proteomes" id="UP000326505"/>
    </source>
</evidence>
<dbReference type="SUPFAM" id="SSF48452">
    <property type="entry name" value="TPR-like"/>
    <property type="match status" value="1"/>
</dbReference>
<dbReference type="Proteomes" id="UP000326505">
    <property type="component" value="Chromosome"/>
</dbReference>
<evidence type="ECO:0000313" key="4">
    <source>
        <dbReference type="Proteomes" id="UP000549009"/>
    </source>
</evidence>
<dbReference type="Gene3D" id="1.25.40.10">
    <property type="entry name" value="Tetratricopeptide repeat domain"/>
    <property type="match status" value="1"/>
</dbReference>
<accession>A0A5P2X4C7</accession>
<gene>
    <name evidence="2" type="ORF">CP982_14905</name>
    <name evidence="1" type="ORF">FHS40_002399</name>
</gene>
<name>A0A5P2X4C7_STRST</name>
<dbReference type="InterPro" id="IPR011990">
    <property type="entry name" value="TPR-like_helical_dom_sf"/>
</dbReference>
<organism evidence="2 3">
    <name type="scientific">Streptomyces spectabilis</name>
    <dbReference type="NCBI Taxonomy" id="68270"/>
    <lineage>
        <taxon>Bacteria</taxon>
        <taxon>Bacillati</taxon>
        <taxon>Actinomycetota</taxon>
        <taxon>Actinomycetes</taxon>
        <taxon>Kitasatosporales</taxon>
        <taxon>Streptomycetaceae</taxon>
        <taxon>Streptomyces</taxon>
    </lineage>
</organism>
<evidence type="ECO:0000313" key="2">
    <source>
        <dbReference type="EMBL" id="QEV59867.1"/>
    </source>
</evidence>
<reference evidence="1 4" key="2">
    <citation type="submission" date="2020-08" db="EMBL/GenBank/DDBJ databases">
        <title>Genomic Encyclopedia of Type Strains, Phase III (KMG-III): the genomes of soil and plant-associated and newly described type strains.</title>
        <authorList>
            <person name="Whitman W."/>
        </authorList>
    </citation>
    <scope>NUCLEOTIDE SEQUENCE [LARGE SCALE GENOMIC DNA]</scope>
    <source>
        <strain evidence="1 4">CECT 3146</strain>
    </source>
</reference>